<name>A0A482VQ80_ASBVE</name>
<evidence type="ECO:0000313" key="1">
    <source>
        <dbReference type="EMBL" id="RZC35035.1"/>
    </source>
</evidence>
<evidence type="ECO:0000313" key="2">
    <source>
        <dbReference type="Proteomes" id="UP000292052"/>
    </source>
</evidence>
<dbReference type="Proteomes" id="UP000292052">
    <property type="component" value="Unassembled WGS sequence"/>
</dbReference>
<dbReference type="AlphaFoldDB" id="A0A482VQ80"/>
<gene>
    <name evidence="1" type="ORF">BDFB_015332</name>
</gene>
<keyword evidence="2" id="KW-1185">Reference proteome</keyword>
<sequence>MFVMGEKLKESGSILFQIVWRNFEINFPTLR</sequence>
<comment type="caution">
    <text evidence="1">The sequence shown here is derived from an EMBL/GenBank/DDBJ whole genome shotgun (WGS) entry which is preliminary data.</text>
</comment>
<proteinExistence type="predicted"/>
<organism evidence="1 2">
    <name type="scientific">Asbolus verrucosus</name>
    <name type="common">Desert ironclad beetle</name>
    <dbReference type="NCBI Taxonomy" id="1661398"/>
    <lineage>
        <taxon>Eukaryota</taxon>
        <taxon>Metazoa</taxon>
        <taxon>Ecdysozoa</taxon>
        <taxon>Arthropoda</taxon>
        <taxon>Hexapoda</taxon>
        <taxon>Insecta</taxon>
        <taxon>Pterygota</taxon>
        <taxon>Neoptera</taxon>
        <taxon>Endopterygota</taxon>
        <taxon>Coleoptera</taxon>
        <taxon>Polyphaga</taxon>
        <taxon>Cucujiformia</taxon>
        <taxon>Tenebrionidae</taxon>
        <taxon>Pimeliinae</taxon>
        <taxon>Asbolus</taxon>
    </lineage>
</organism>
<protein>
    <submittedName>
        <fullName evidence="1">Uncharacterized protein</fullName>
    </submittedName>
</protein>
<accession>A0A482VQ80</accession>
<dbReference type="EMBL" id="QDEB01074693">
    <property type="protein sequence ID" value="RZC35035.1"/>
    <property type="molecule type" value="Genomic_DNA"/>
</dbReference>
<reference evidence="1 2" key="1">
    <citation type="submission" date="2017-03" db="EMBL/GenBank/DDBJ databases">
        <title>Genome of the blue death feigning beetle - Asbolus verrucosus.</title>
        <authorList>
            <person name="Rider S.D."/>
        </authorList>
    </citation>
    <scope>NUCLEOTIDE SEQUENCE [LARGE SCALE GENOMIC DNA]</scope>
    <source>
        <strain evidence="1">Butters</strain>
        <tissue evidence="1">Head and leg muscle</tissue>
    </source>
</reference>